<evidence type="ECO:0000256" key="1">
    <source>
        <dbReference type="SAM" id="Phobius"/>
    </source>
</evidence>
<keyword evidence="4" id="KW-1185">Reference proteome</keyword>
<dbReference type="InterPro" id="IPR050706">
    <property type="entry name" value="Cyclic-di-GMP_PDE-like"/>
</dbReference>
<dbReference type="RefSeq" id="WP_160856839.1">
    <property type="nucleotide sequence ID" value="NZ_WUMK01000001.1"/>
</dbReference>
<dbReference type="Proteomes" id="UP000435802">
    <property type="component" value="Unassembled WGS sequence"/>
</dbReference>
<protein>
    <submittedName>
        <fullName evidence="3">EAL domain-containing protein</fullName>
    </submittedName>
</protein>
<dbReference type="PANTHER" id="PTHR33121">
    <property type="entry name" value="CYCLIC DI-GMP PHOSPHODIESTERASE PDEF"/>
    <property type="match status" value="1"/>
</dbReference>
<dbReference type="Pfam" id="PF00563">
    <property type="entry name" value="EAL"/>
    <property type="match status" value="1"/>
</dbReference>
<feature type="transmembrane region" description="Helical" evidence="1">
    <location>
        <begin position="38"/>
        <end position="59"/>
    </location>
</feature>
<keyword evidence="1" id="KW-0812">Transmembrane</keyword>
<dbReference type="SUPFAM" id="SSF141868">
    <property type="entry name" value="EAL domain-like"/>
    <property type="match status" value="1"/>
</dbReference>
<feature type="transmembrane region" description="Helical" evidence="1">
    <location>
        <begin position="12"/>
        <end position="32"/>
    </location>
</feature>
<dbReference type="EMBL" id="WUMK01000001">
    <property type="protein sequence ID" value="MXN43843.1"/>
    <property type="molecule type" value="Genomic_DNA"/>
</dbReference>
<dbReference type="AlphaFoldDB" id="A0A6N8S4X2"/>
<organism evidence="3 4">
    <name type="scientific">Shinella kummerowiae</name>
    <dbReference type="NCBI Taxonomy" id="417745"/>
    <lineage>
        <taxon>Bacteria</taxon>
        <taxon>Pseudomonadati</taxon>
        <taxon>Pseudomonadota</taxon>
        <taxon>Alphaproteobacteria</taxon>
        <taxon>Hyphomicrobiales</taxon>
        <taxon>Rhizobiaceae</taxon>
        <taxon>Shinella</taxon>
    </lineage>
</organism>
<dbReference type="PROSITE" id="PS50883">
    <property type="entry name" value="EAL"/>
    <property type="match status" value="1"/>
</dbReference>
<dbReference type="InterPro" id="IPR035919">
    <property type="entry name" value="EAL_sf"/>
</dbReference>
<comment type="caution">
    <text evidence="3">The sequence shown here is derived from an EMBL/GenBank/DDBJ whole genome shotgun (WGS) entry which is preliminary data.</text>
</comment>
<evidence type="ECO:0000313" key="3">
    <source>
        <dbReference type="EMBL" id="MXN43843.1"/>
    </source>
</evidence>
<dbReference type="InterPro" id="IPR001633">
    <property type="entry name" value="EAL_dom"/>
</dbReference>
<feature type="domain" description="EAL" evidence="2">
    <location>
        <begin position="181"/>
        <end position="435"/>
    </location>
</feature>
<reference evidence="3 4" key="1">
    <citation type="submission" date="2019-12" db="EMBL/GenBank/DDBJ databases">
        <title>Shinella kummerowiae sp. nov., a symbiotic bacterium isolated from root nodules of the herbal legume Kummerowia stipulacea.</title>
        <authorList>
            <person name="Gao J."/>
        </authorList>
    </citation>
    <scope>NUCLEOTIDE SEQUENCE [LARGE SCALE GENOMIC DNA]</scope>
    <source>
        <strain evidence="3 4">CCBAU 25048</strain>
    </source>
</reference>
<feature type="transmembrane region" description="Helical" evidence="1">
    <location>
        <begin position="153"/>
        <end position="174"/>
    </location>
</feature>
<evidence type="ECO:0000313" key="4">
    <source>
        <dbReference type="Proteomes" id="UP000435802"/>
    </source>
</evidence>
<proteinExistence type="predicted"/>
<gene>
    <name evidence="3" type="ORF">GR138_01500</name>
</gene>
<dbReference type="SMART" id="SM00052">
    <property type="entry name" value="EAL"/>
    <property type="match status" value="1"/>
</dbReference>
<accession>A0A6N8S4X2</accession>
<feature type="transmembrane region" description="Helical" evidence="1">
    <location>
        <begin position="92"/>
        <end position="112"/>
    </location>
</feature>
<feature type="transmembrane region" description="Helical" evidence="1">
    <location>
        <begin position="66"/>
        <end position="86"/>
    </location>
</feature>
<dbReference type="OrthoDB" id="9814202at2"/>
<dbReference type="CDD" id="cd01948">
    <property type="entry name" value="EAL"/>
    <property type="match status" value="1"/>
</dbReference>
<dbReference type="Gene3D" id="3.20.20.450">
    <property type="entry name" value="EAL domain"/>
    <property type="match status" value="1"/>
</dbReference>
<name>A0A6N8S4X2_9HYPH</name>
<dbReference type="GO" id="GO:0071111">
    <property type="term" value="F:cyclic-guanylate-specific phosphodiesterase activity"/>
    <property type="evidence" value="ECO:0007669"/>
    <property type="project" value="InterPro"/>
</dbReference>
<keyword evidence="1" id="KW-0472">Membrane</keyword>
<sequence length="443" mass="48970">MKQAEDYSHRFRLAYGMAALAVGALAAGWAIVFAFMQAWSLVVMDGAVVMVAFISFVLAHRHQFSAALLFSQASFFIITIVFCLLFDVPSAAAPRVSHLFLLVLALLGYINYRRENSGLQLGIVGLCLAAFVIFTSTNAVLPFAEPIADHFRLYGSWLNTIIAVIMLCGGVYVMQREFARDLDQAREIKAALTNREFELFYQPQVNETGRLTGAEALLRWKRPGGTYTSPADFIPIAEQAGLMPRIGGWVLTQACKTLAAWQQEEATRGLKLAVNVSVDQFMEADFVDAVLNRIRTLEINPTLLKLELTESMMATDVDAIVGKMRALRAAGITISLDDFGTGYSSLSHLRQLPIHEIKIDRSFVQDAPGNKRNRLLLKSIFDIANMLELSVVAEGIETQEQLLLLKSFGCTAFQGFHFGRPLPLAEFQAQWTTDTSSPLAETA</sequence>
<keyword evidence="1" id="KW-1133">Transmembrane helix</keyword>
<evidence type="ECO:0000259" key="2">
    <source>
        <dbReference type="PROSITE" id="PS50883"/>
    </source>
</evidence>
<dbReference type="PANTHER" id="PTHR33121:SF79">
    <property type="entry name" value="CYCLIC DI-GMP PHOSPHODIESTERASE PDED-RELATED"/>
    <property type="match status" value="1"/>
</dbReference>
<feature type="transmembrane region" description="Helical" evidence="1">
    <location>
        <begin position="119"/>
        <end position="141"/>
    </location>
</feature>